<dbReference type="EMBL" id="UXSR01005329">
    <property type="protein sequence ID" value="VDD81120.1"/>
    <property type="molecule type" value="Genomic_DNA"/>
</dbReference>
<dbReference type="OrthoDB" id="6235430at2759"/>
<dbReference type="InterPro" id="IPR045110">
    <property type="entry name" value="XMAP215"/>
</dbReference>
<protein>
    <recommendedName>
        <fullName evidence="2">TOG domain-containing protein</fullName>
    </recommendedName>
</protein>
<proteinExistence type="predicted"/>
<organism evidence="3 4">
    <name type="scientific">Mesocestoides corti</name>
    <name type="common">Flatworm</name>
    <dbReference type="NCBI Taxonomy" id="53468"/>
    <lineage>
        <taxon>Eukaryota</taxon>
        <taxon>Metazoa</taxon>
        <taxon>Spiralia</taxon>
        <taxon>Lophotrochozoa</taxon>
        <taxon>Platyhelminthes</taxon>
        <taxon>Cestoda</taxon>
        <taxon>Eucestoda</taxon>
        <taxon>Cyclophyllidea</taxon>
        <taxon>Mesocestoididae</taxon>
        <taxon>Mesocestoides</taxon>
    </lineage>
</organism>
<dbReference type="STRING" id="53468.A0A0R3UI94"/>
<dbReference type="GO" id="GO:0007051">
    <property type="term" value="P:spindle organization"/>
    <property type="evidence" value="ECO:0007669"/>
    <property type="project" value="InterPro"/>
</dbReference>
<dbReference type="InterPro" id="IPR016024">
    <property type="entry name" value="ARM-type_fold"/>
</dbReference>
<dbReference type="SUPFAM" id="SSF48371">
    <property type="entry name" value="ARM repeat"/>
    <property type="match status" value="1"/>
</dbReference>
<evidence type="ECO:0000313" key="3">
    <source>
        <dbReference type="EMBL" id="VDD81120.1"/>
    </source>
</evidence>
<feature type="region of interest" description="Disordered" evidence="1">
    <location>
        <begin position="258"/>
        <end position="293"/>
    </location>
</feature>
<dbReference type="GO" id="GO:0051010">
    <property type="term" value="F:microtubule plus-end binding"/>
    <property type="evidence" value="ECO:0007669"/>
    <property type="project" value="InterPro"/>
</dbReference>
<dbReference type="GO" id="GO:0061863">
    <property type="term" value="F:microtubule plus end polymerase"/>
    <property type="evidence" value="ECO:0007669"/>
    <property type="project" value="InterPro"/>
</dbReference>
<name>A0A0R3UI94_MESCO</name>
<dbReference type="InterPro" id="IPR011989">
    <property type="entry name" value="ARM-like"/>
</dbReference>
<feature type="domain" description="TOG" evidence="2">
    <location>
        <begin position="1"/>
        <end position="231"/>
    </location>
</feature>
<evidence type="ECO:0000256" key="1">
    <source>
        <dbReference type="SAM" id="MobiDB-lite"/>
    </source>
</evidence>
<evidence type="ECO:0000313" key="4">
    <source>
        <dbReference type="Proteomes" id="UP000267029"/>
    </source>
</evidence>
<dbReference type="InterPro" id="IPR034085">
    <property type="entry name" value="TOG"/>
</dbReference>
<feature type="domain" description="TOG" evidence="2">
    <location>
        <begin position="306"/>
        <end position="543"/>
    </location>
</feature>
<dbReference type="PANTHER" id="PTHR12609">
    <property type="entry name" value="MICROTUBULE ASSOCIATED PROTEIN XMAP215"/>
    <property type="match status" value="1"/>
</dbReference>
<accession>A0A0R3UI94</accession>
<dbReference type="SMART" id="SM01349">
    <property type="entry name" value="TOG"/>
    <property type="match status" value="2"/>
</dbReference>
<dbReference type="Gene3D" id="1.25.10.10">
    <property type="entry name" value="Leucine-rich Repeat Variant"/>
    <property type="match status" value="3"/>
</dbReference>
<sequence length="1315" mass="144102">MLQLSFKSSKRWNERKEALDIIDAKLRKGTCTPVEATDLVCAVINVMSTDTHLQLVAAAANIITRAATSMKQEFSSLSRQTLMACLSGFRTSKPFVISALRSAADASLNTLSIDVVTEAVLACLADKTSNPNAMEEAVSLLGRAFLQTPDRLSSSLPARRALFKRLLVPLLPLMEARTDGLRDATCNTIAAAKVFLADDSAYSRLTQDTLGEAKRARVDQAFNRLTTAINSEGSSNVEAMQMEDKAADEGNRTPCRRTAAKLNPPAGGEQESLCPPQAKKSKTAPRAANSTQPSGAFVAEHHLSEDELRRILSQVSISENVVNHLNSSNWRERFESVNKLYSAVPNLSLESPAFSQSVLRLLLESPGFKEPNLQVKCRFLETIAAILTASKAPFLCESLFETLVCNLAVAIGNPKNLPQCEACFVALQRATDLAVVSDAVLRLAATAKLPKSAEHLILWLSLAIERSGFCLSYPKVAKYLKDGFTNASNAVRHAYVKLAGAIYTSQNPANSSTLRTDLESATKPAIAALLLAEFEARQKPSCEVATGQSQEALRANLRRTVTEAPLSPPVEIHRQPDATSRRMTAVLNSPSEALQRSLCHVVDNVIPEDSFVNEERSPLGLSSTFCATSVPLLTANFKAKEARLAQLATGSSHPSRERLEEKFVEAGVHPNLRRMLTHWDSDPDKTKETLVLLSHILLQQTPVQQQATDKQQHHHQELLFDTLANSDLLFHWMVESCFSAGKFDPDVVSQALDYLDEFITRLADAKLTLAPAEIGILLPWPLFSPPLLNRYFSQSSDRCRRLTGLLFGLCRVVSANQIYFAVMEAISMVTETHIVTEGMGGPCVPRFISHATCGGFGIASIGIGFFGIGYLLHGVNTVPLTFVSYYKVCGVPDFLTKELLVLVKLLIARFPSLPGPTVADIKAIAQHVASPDASVIQAALECLRAVRGNLTTQQISAMAGKLTERDRALLQDALNQNPSMPICTTPLRPKTPITDGALNVSSYTNNPSILASVSRSHLAQCSHLVPSDDCDELLRVYREWMLDVLAEDNRDKEAQMVSFLVSNLITAPTTDNVDRVDSALMAISHLNFLHHSTATRDLLLPEASTLVENLGLQMSCVANGGVAAFDYTAVEACRFVRSTVGFVISIFRASFLTRDLAARSLSQVIAGLLRLEAVFDLINRGQFDGLPIKGSMLSLLVDLDVSRPLGEDMVLTLEFIHEKLMMISLSTYIISLTNLSNPQWNGYFGMDGDLTKRLLAHNHLYLHMFDLATQKLAELRGDDVDEVLKALSKLHPFETQSAFHKCLWMMALGWNRLRR</sequence>
<dbReference type="Proteomes" id="UP000267029">
    <property type="component" value="Unassembled WGS sequence"/>
</dbReference>
<gene>
    <name evidence="3" type="ORF">MCOS_LOCUS7123</name>
</gene>
<dbReference type="GO" id="GO:0030951">
    <property type="term" value="P:establishment or maintenance of microtubule cytoskeleton polarity"/>
    <property type="evidence" value="ECO:0007669"/>
    <property type="project" value="InterPro"/>
</dbReference>
<reference evidence="3 4" key="1">
    <citation type="submission" date="2018-10" db="EMBL/GenBank/DDBJ databases">
        <authorList>
            <consortium name="Pathogen Informatics"/>
        </authorList>
    </citation>
    <scope>NUCLEOTIDE SEQUENCE [LARGE SCALE GENOMIC DNA]</scope>
</reference>
<dbReference type="GO" id="GO:0046785">
    <property type="term" value="P:microtubule polymerization"/>
    <property type="evidence" value="ECO:0007669"/>
    <property type="project" value="InterPro"/>
</dbReference>
<keyword evidence="4" id="KW-1185">Reference proteome</keyword>
<evidence type="ECO:0000259" key="2">
    <source>
        <dbReference type="SMART" id="SM01349"/>
    </source>
</evidence>